<dbReference type="eggNOG" id="COG0685">
    <property type="taxonomic scope" value="Bacteria"/>
</dbReference>
<evidence type="ECO:0000256" key="9">
    <source>
        <dbReference type="ARBA" id="ARBA00023167"/>
    </source>
</evidence>
<dbReference type="GO" id="GO:0009086">
    <property type="term" value="P:methionine biosynthetic process"/>
    <property type="evidence" value="ECO:0007669"/>
    <property type="project" value="UniProtKB-KW"/>
</dbReference>
<evidence type="ECO:0000256" key="5">
    <source>
        <dbReference type="ARBA" id="ARBA00022630"/>
    </source>
</evidence>
<keyword evidence="8" id="KW-0520">NAD</keyword>
<dbReference type="PANTHER" id="PTHR45754:SF3">
    <property type="entry name" value="METHYLENETETRAHYDROFOLATE REDUCTASE (NADPH)"/>
    <property type="match status" value="1"/>
</dbReference>
<comment type="pathway">
    <text evidence="2 12">One-carbon metabolism; tetrahydrofolate interconversion.</text>
</comment>
<organism evidence="13 14">
    <name type="scientific">[Clostridium] methylpentosum DSM 5476</name>
    <dbReference type="NCBI Taxonomy" id="537013"/>
    <lineage>
        <taxon>Bacteria</taxon>
        <taxon>Bacillati</taxon>
        <taxon>Bacillota</taxon>
        <taxon>Clostridia</taxon>
        <taxon>Eubacteriales</taxon>
        <taxon>Oscillospiraceae</taxon>
        <taxon>Oscillospiraceae incertae sedis</taxon>
    </lineage>
</organism>
<dbReference type="PANTHER" id="PTHR45754">
    <property type="entry name" value="METHYLENETETRAHYDROFOLATE REDUCTASE"/>
    <property type="match status" value="1"/>
</dbReference>
<comment type="pathway">
    <text evidence="10">Amino-acid biosynthesis; L-methionine biosynthesis via de novo pathway.</text>
</comment>
<evidence type="ECO:0000256" key="4">
    <source>
        <dbReference type="ARBA" id="ARBA00022605"/>
    </source>
</evidence>
<dbReference type="EMBL" id="ACEC01000052">
    <property type="protein sequence ID" value="EEG30801.1"/>
    <property type="molecule type" value="Genomic_DNA"/>
</dbReference>
<evidence type="ECO:0000256" key="6">
    <source>
        <dbReference type="ARBA" id="ARBA00022827"/>
    </source>
</evidence>
<evidence type="ECO:0000256" key="2">
    <source>
        <dbReference type="ARBA" id="ARBA00004777"/>
    </source>
</evidence>
<comment type="caution">
    <text evidence="13">The sequence shown here is derived from an EMBL/GenBank/DDBJ whole genome shotgun (WGS) entry which is preliminary data.</text>
</comment>
<dbReference type="HOGENOM" id="CLU_025841_0_2_9"/>
<dbReference type="UniPathway" id="UPA00193"/>
<evidence type="ECO:0000256" key="11">
    <source>
        <dbReference type="ARBA" id="ARBA00048628"/>
    </source>
</evidence>
<evidence type="ECO:0000256" key="1">
    <source>
        <dbReference type="ARBA" id="ARBA00001974"/>
    </source>
</evidence>
<dbReference type="Pfam" id="PF02219">
    <property type="entry name" value="MTHFR"/>
    <property type="match status" value="1"/>
</dbReference>
<evidence type="ECO:0000313" key="14">
    <source>
        <dbReference type="Proteomes" id="UP000003340"/>
    </source>
</evidence>
<comment type="catalytic activity">
    <reaction evidence="11">
        <text>(6S)-5-methyl-5,6,7,8-tetrahydrofolate + NAD(+) = (6R)-5,10-methylene-5,6,7,8-tetrahydrofolate + NADH + H(+)</text>
        <dbReference type="Rhea" id="RHEA:19821"/>
        <dbReference type="ChEBI" id="CHEBI:15378"/>
        <dbReference type="ChEBI" id="CHEBI:15636"/>
        <dbReference type="ChEBI" id="CHEBI:18608"/>
        <dbReference type="ChEBI" id="CHEBI:57540"/>
        <dbReference type="ChEBI" id="CHEBI:57945"/>
        <dbReference type="EC" id="1.5.1.54"/>
    </reaction>
    <physiologicalReaction direction="right-to-left" evidence="11">
        <dbReference type="Rhea" id="RHEA:19823"/>
    </physiologicalReaction>
</comment>
<dbReference type="Proteomes" id="UP000003340">
    <property type="component" value="Unassembled WGS sequence"/>
</dbReference>
<dbReference type="STRING" id="537013.CLOSTMETH_01556"/>
<evidence type="ECO:0000313" key="13">
    <source>
        <dbReference type="EMBL" id="EEG30801.1"/>
    </source>
</evidence>
<keyword evidence="5 12" id="KW-0285">Flavoprotein</keyword>
<evidence type="ECO:0000256" key="7">
    <source>
        <dbReference type="ARBA" id="ARBA00023002"/>
    </source>
</evidence>
<dbReference type="GO" id="GO:0005829">
    <property type="term" value="C:cytosol"/>
    <property type="evidence" value="ECO:0007669"/>
    <property type="project" value="InterPro"/>
</dbReference>
<dbReference type="CDD" id="cd00537">
    <property type="entry name" value="MTHFR"/>
    <property type="match status" value="1"/>
</dbReference>
<protein>
    <recommendedName>
        <fullName evidence="12">Methylenetetrahydrofolate reductase</fullName>
        <ecNumber evidence="12">1.5.1.54</ecNumber>
    </recommendedName>
</protein>
<reference evidence="13 14" key="1">
    <citation type="submission" date="2009-01" db="EMBL/GenBank/DDBJ databases">
        <authorList>
            <person name="Fulton L."/>
            <person name="Clifton S."/>
            <person name="Fulton B."/>
            <person name="Xu J."/>
            <person name="Minx P."/>
            <person name="Pepin K.H."/>
            <person name="Johnson M."/>
            <person name="Bhonagiri V."/>
            <person name="Nash W.E."/>
            <person name="Mardis E.R."/>
            <person name="Wilson R.K."/>
        </authorList>
    </citation>
    <scope>NUCLEOTIDE SEQUENCE [LARGE SCALE GENOMIC DNA]</scope>
    <source>
        <strain evidence="13 14">DSM 5476</strain>
    </source>
</reference>
<comment type="similarity">
    <text evidence="3 12">Belongs to the methylenetetrahydrofolate reductase family.</text>
</comment>
<comment type="cofactor">
    <cofactor evidence="1 12">
        <name>FAD</name>
        <dbReference type="ChEBI" id="CHEBI:57692"/>
    </cofactor>
</comment>
<keyword evidence="4" id="KW-0028">Amino-acid biosynthesis</keyword>
<keyword evidence="14" id="KW-1185">Reference proteome</keyword>
<dbReference type="InterPro" id="IPR029041">
    <property type="entry name" value="FAD-linked_oxidoreductase-like"/>
</dbReference>
<dbReference type="GO" id="GO:0071949">
    <property type="term" value="F:FAD binding"/>
    <property type="evidence" value="ECO:0007669"/>
    <property type="project" value="TreeGrafter"/>
</dbReference>
<keyword evidence="9" id="KW-0486">Methionine biosynthesis</keyword>
<dbReference type="Gene3D" id="3.20.20.220">
    <property type="match status" value="1"/>
</dbReference>
<evidence type="ECO:0000256" key="10">
    <source>
        <dbReference type="ARBA" id="ARBA00034478"/>
    </source>
</evidence>
<accession>C0ECI5</accession>
<evidence type="ECO:0000256" key="3">
    <source>
        <dbReference type="ARBA" id="ARBA00006743"/>
    </source>
</evidence>
<dbReference type="NCBIfam" id="TIGR00676">
    <property type="entry name" value="fadh2"/>
    <property type="match status" value="1"/>
</dbReference>
<name>C0ECI5_9FIRM</name>
<dbReference type="InterPro" id="IPR003171">
    <property type="entry name" value="Mehydrof_redctse-like"/>
</dbReference>
<dbReference type="InterPro" id="IPR004620">
    <property type="entry name" value="MTHF_reductase_bac"/>
</dbReference>
<dbReference type="EC" id="1.5.1.54" evidence="12"/>
<dbReference type="SUPFAM" id="SSF51730">
    <property type="entry name" value="FAD-linked oxidoreductase"/>
    <property type="match status" value="1"/>
</dbReference>
<keyword evidence="6 12" id="KW-0274">FAD</keyword>
<dbReference type="AlphaFoldDB" id="C0ECI5"/>
<evidence type="ECO:0000256" key="8">
    <source>
        <dbReference type="ARBA" id="ARBA00023027"/>
    </source>
</evidence>
<sequence>MYIKKLYQIKRPVLSFETFPPKQQSALETITDTLGQLTALHPDFISVTYGAGGSGNSGKTTEIASMIKNEFGVEPLAHLTAITAKRETIHNTLADLKAHNVQNIMALRGDIPVGFEGDPNGDFVYAADLIREIKQVGGFCVGAACYPEGHIDCDSLPNNYAHLLQKQEAGADFLISQLFFDNAQFYHFLERARRAGVTIPIVPGIMPMMSKSQVQRMIFTCGVSLPSRIIRILHKYENDPQSLEQAGIEYACEQVTDLIKNDVDGIHIYTMNKPQVAAACKSRIDFLLK</sequence>
<gene>
    <name evidence="13" type="ORF">CLOSTMETH_01556</name>
</gene>
<proteinExistence type="inferred from homology"/>
<evidence type="ECO:0000256" key="12">
    <source>
        <dbReference type="RuleBase" id="RU003862"/>
    </source>
</evidence>
<reference evidence="13 14" key="2">
    <citation type="submission" date="2009-02" db="EMBL/GenBank/DDBJ databases">
        <title>Draft genome sequence of Clostridium methylpentosum (DSM 5476).</title>
        <authorList>
            <person name="Sudarsanam P."/>
            <person name="Ley R."/>
            <person name="Guruge J."/>
            <person name="Turnbaugh P.J."/>
            <person name="Mahowald M."/>
            <person name="Liep D."/>
            <person name="Gordon J."/>
        </authorList>
    </citation>
    <scope>NUCLEOTIDE SEQUENCE [LARGE SCALE GENOMIC DNA]</scope>
    <source>
        <strain evidence="13 14">DSM 5476</strain>
    </source>
</reference>
<keyword evidence="7 12" id="KW-0560">Oxidoreductase</keyword>
<dbReference type="GO" id="GO:0106312">
    <property type="term" value="F:methylenetetrahydrofolate reductase (NADH) activity"/>
    <property type="evidence" value="ECO:0007669"/>
    <property type="project" value="UniProtKB-EC"/>
</dbReference>
<dbReference type="GO" id="GO:0035999">
    <property type="term" value="P:tetrahydrofolate interconversion"/>
    <property type="evidence" value="ECO:0007669"/>
    <property type="project" value="UniProtKB-UniPathway"/>
</dbReference>